<feature type="domain" description="Protein kinase" evidence="15">
    <location>
        <begin position="397"/>
        <end position="682"/>
    </location>
</feature>
<dbReference type="Pfam" id="PF13947">
    <property type="entry name" value="GUB_WAK_bind"/>
    <property type="match status" value="1"/>
</dbReference>
<dbReference type="Proteomes" id="UP000515124">
    <property type="component" value="Unplaced"/>
</dbReference>
<sequence length="711" mass="81596">MGNRFLALSRWVLIVALLVGLSGETCNAKDDGTDCTSSCGNIHNISYPFRLKHDPKHCGNKRYTLSCENNITLVDLPPSGKYYVQAINYHDQTIRLVDPGLQKNNCSSMPQNFPPFLRGPYYVSDMLSTPVFYIKCSNPVNSSVYVDTAPCLNINASSLVQQKTYSYVKVGVMKVGDLNEGCSAEWVALVLFNYYHYNTSYESIHSALMYGFDLSFWPYDEKICKHKWRKYHTCYPHTIPGFFRFLGKVIYEGLFSDEWYVGYRPWYFPFTTTSENSRRIWAILIWSGKGLYILPLNDIKEYIFLKQNNNKNVESALVDLTNKFCFLMILFGDIYLLSGYLFLARLILGVLCLIAFMIYKWRRRHLSSYSIIEDFLQSDSNFLPIRYSYSEIKKMTSKFKKKLGEGGYGSVFKGKLRSGRFVAIKLLGKAKGNGQDFTSEVATIGRIHHVNVVQLVGYCVEGSKRALVYEFMQNGSLDKYIYSKEGSNLLSYKKMYDISLGVARGIEYLHHCCDMQILHFDIKPHNILLDENFVPKISDFGLAIFYPAYDSIVSLTAARGTMGYMAPELFYKNIGGVSYKADVYSFGMLLMEMGSKRKNLNARAEHSSQIYFPSWVYDQYKEGKELEMEDITEEEKKIVKKMVITALWCIQMKPSDRPTMNEVIKMLEGDVESLQMPPKPFLCPQEMPVDIHDNLNHTCSNVEVTCTLSPR</sequence>
<evidence type="ECO:0000256" key="9">
    <source>
        <dbReference type="ARBA" id="ARBA00022989"/>
    </source>
</evidence>
<keyword evidence="6 12" id="KW-0547">Nucleotide-binding</keyword>
<keyword evidence="7" id="KW-0418">Kinase</keyword>
<keyword evidence="10 13" id="KW-0472">Membrane</keyword>
<dbReference type="GO" id="GO:0005524">
    <property type="term" value="F:ATP binding"/>
    <property type="evidence" value="ECO:0007669"/>
    <property type="project" value="UniProtKB-UniRule"/>
</dbReference>
<feature type="chain" id="PRO_5027610048" evidence="14">
    <location>
        <begin position="29"/>
        <end position="711"/>
    </location>
</feature>
<evidence type="ECO:0000256" key="2">
    <source>
        <dbReference type="ARBA" id="ARBA00022527"/>
    </source>
</evidence>
<dbReference type="GeneID" id="110745773"/>
<dbReference type="InterPro" id="IPR000719">
    <property type="entry name" value="Prot_kinase_dom"/>
</dbReference>
<organism evidence="16 17">
    <name type="scientific">Prunus avium</name>
    <name type="common">Cherry</name>
    <name type="synonym">Cerasus avium</name>
    <dbReference type="NCBI Taxonomy" id="42229"/>
    <lineage>
        <taxon>Eukaryota</taxon>
        <taxon>Viridiplantae</taxon>
        <taxon>Streptophyta</taxon>
        <taxon>Embryophyta</taxon>
        <taxon>Tracheophyta</taxon>
        <taxon>Spermatophyta</taxon>
        <taxon>Magnoliopsida</taxon>
        <taxon>eudicotyledons</taxon>
        <taxon>Gunneridae</taxon>
        <taxon>Pentapetalae</taxon>
        <taxon>rosids</taxon>
        <taxon>fabids</taxon>
        <taxon>Rosales</taxon>
        <taxon>Rosaceae</taxon>
        <taxon>Amygdaloideae</taxon>
        <taxon>Amygdaleae</taxon>
        <taxon>Prunus</taxon>
    </lineage>
</organism>
<evidence type="ECO:0000256" key="3">
    <source>
        <dbReference type="ARBA" id="ARBA00022679"/>
    </source>
</evidence>
<evidence type="ECO:0000256" key="12">
    <source>
        <dbReference type="PROSITE-ProRule" id="PRU10141"/>
    </source>
</evidence>
<dbReference type="FunFam" id="3.30.200.20:FF:000178">
    <property type="entry name" value="serine/threonine-protein kinase PBS1-like"/>
    <property type="match status" value="1"/>
</dbReference>
<dbReference type="AlphaFoldDB" id="A0A6P5RI76"/>
<dbReference type="PANTHER" id="PTHR27009">
    <property type="entry name" value="RUST RESISTANCE KINASE LR10-RELATED"/>
    <property type="match status" value="1"/>
</dbReference>
<keyword evidence="16" id="KW-1185">Reference proteome</keyword>
<dbReference type="InterPro" id="IPR011009">
    <property type="entry name" value="Kinase-like_dom_sf"/>
</dbReference>
<evidence type="ECO:0000259" key="15">
    <source>
        <dbReference type="PROSITE" id="PS50011"/>
    </source>
</evidence>
<dbReference type="KEGG" id="pavi:110745773"/>
<evidence type="ECO:0000256" key="1">
    <source>
        <dbReference type="ARBA" id="ARBA00004479"/>
    </source>
</evidence>
<dbReference type="Pfam" id="PF00069">
    <property type="entry name" value="Pkinase"/>
    <property type="match status" value="1"/>
</dbReference>
<dbReference type="GO" id="GO:0004674">
    <property type="term" value="F:protein serine/threonine kinase activity"/>
    <property type="evidence" value="ECO:0007669"/>
    <property type="project" value="UniProtKB-KW"/>
</dbReference>
<protein>
    <submittedName>
        <fullName evidence="17">LEAF RUST 10 DISEASE-RESISTANCE LOCUS RECEPTOR-LIKE PROTEIN KINASE-like 2.5</fullName>
    </submittedName>
</protein>
<evidence type="ECO:0000256" key="5">
    <source>
        <dbReference type="ARBA" id="ARBA00022729"/>
    </source>
</evidence>
<dbReference type="FunFam" id="1.10.510.10:FF:000590">
    <property type="entry name" value="PR5-like receptor kinase"/>
    <property type="match status" value="1"/>
</dbReference>
<evidence type="ECO:0000256" key="10">
    <source>
        <dbReference type="ARBA" id="ARBA00023136"/>
    </source>
</evidence>
<evidence type="ECO:0000256" key="14">
    <source>
        <dbReference type="SAM" id="SignalP"/>
    </source>
</evidence>
<keyword evidence="2" id="KW-0723">Serine/threonine-protein kinase</keyword>
<keyword evidence="4 13" id="KW-0812">Transmembrane</keyword>
<name>A0A6P5RI76_PRUAV</name>
<gene>
    <name evidence="17" type="primary">LOC110745773</name>
</gene>
<dbReference type="GO" id="GO:0030247">
    <property type="term" value="F:polysaccharide binding"/>
    <property type="evidence" value="ECO:0007669"/>
    <property type="project" value="InterPro"/>
</dbReference>
<proteinExistence type="predicted"/>
<dbReference type="InterPro" id="IPR017441">
    <property type="entry name" value="Protein_kinase_ATP_BS"/>
</dbReference>
<dbReference type="PROSITE" id="PS00108">
    <property type="entry name" value="PROTEIN_KINASE_ST"/>
    <property type="match status" value="1"/>
</dbReference>
<feature type="signal peptide" evidence="14">
    <location>
        <begin position="1"/>
        <end position="28"/>
    </location>
</feature>
<dbReference type="SUPFAM" id="SSF56112">
    <property type="entry name" value="Protein kinase-like (PK-like)"/>
    <property type="match status" value="1"/>
</dbReference>
<dbReference type="InterPro" id="IPR025287">
    <property type="entry name" value="WAK_GUB"/>
</dbReference>
<evidence type="ECO:0000256" key="4">
    <source>
        <dbReference type="ARBA" id="ARBA00022692"/>
    </source>
</evidence>
<dbReference type="PROSITE" id="PS00107">
    <property type="entry name" value="PROTEIN_KINASE_ATP"/>
    <property type="match status" value="1"/>
</dbReference>
<reference evidence="17" key="1">
    <citation type="submission" date="2025-08" db="UniProtKB">
        <authorList>
            <consortium name="RefSeq"/>
        </authorList>
    </citation>
    <scope>IDENTIFICATION</scope>
</reference>
<keyword evidence="5 14" id="KW-0732">Signal</keyword>
<accession>A0A6P5RI76</accession>
<dbReference type="PROSITE" id="PS50011">
    <property type="entry name" value="PROTEIN_KINASE_DOM"/>
    <property type="match status" value="1"/>
</dbReference>
<evidence type="ECO:0000313" key="17">
    <source>
        <dbReference type="RefSeq" id="XP_021801603.1"/>
    </source>
</evidence>
<evidence type="ECO:0000256" key="7">
    <source>
        <dbReference type="ARBA" id="ARBA00022777"/>
    </source>
</evidence>
<dbReference type="InterPro" id="IPR008271">
    <property type="entry name" value="Ser/Thr_kinase_AS"/>
</dbReference>
<dbReference type="InterPro" id="IPR045874">
    <property type="entry name" value="LRK10/LRL21-25-like"/>
</dbReference>
<comment type="subcellular location">
    <subcellularLocation>
        <location evidence="1">Membrane</location>
        <topology evidence="1">Single-pass type I membrane protein</topology>
    </subcellularLocation>
</comment>
<evidence type="ECO:0000313" key="16">
    <source>
        <dbReference type="Proteomes" id="UP000515124"/>
    </source>
</evidence>
<dbReference type="RefSeq" id="XP_021801603.1">
    <property type="nucleotide sequence ID" value="XM_021945911.1"/>
</dbReference>
<evidence type="ECO:0000256" key="8">
    <source>
        <dbReference type="ARBA" id="ARBA00022840"/>
    </source>
</evidence>
<evidence type="ECO:0000256" key="11">
    <source>
        <dbReference type="ARBA" id="ARBA00023180"/>
    </source>
</evidence>
<feature type="transmembrane region" description="Helical" evidence="13">
    <location>
        <begin position="334"/>
        <end position="359"/>
    </location>
</feature>
<dbReference type="SMART" id="SM00220">
    <property type="entry name" value="S_TKc"/>
    <property type="match status" value="1"/>
</dbReference>
<keyword evidence="11" id="KW-0325">Glycoprotein</keyword>
<keyword evidence="3" id="KW-0808">Transferase</keyword>
<keyword evidence="8 12" id="KW-0067">ATP-binding</keyword>
<dbReference type="GO" id="GO:0016020">
    <property type="term" value="C:membrane"/>
    <property type="evidence" value="ECO:0007669"/>
    <property type="project" value="UniProtKB-SubCell"/>
</dbReference>
<dbReference type="Gene3D" id="1.10.510.10">
    <property type="entry name" value="Transferase(Phosphotransferase) domain 1"/>
    <property type="match status" value="1"/>
</dbReference>
<evidence type="ECO:0000256" key="13">
    <source>
        <dbReference type="SAM" id="Phobius"/>
    </source>
</evidence>
<keyword evidence="9 13" id="KW-1133">Transmembrane helix</keyword>
<feature type="binding site" evidence="12">
    <location>
        <position position="425"/>
    </location>
    <ligand>
        <name>ATP</name>
        <dbReference type="ChEBI" id="CHEBI:30616"/>
    </ligand>
</feature>
<evidence type="ECO:0000256" key="6">
    <source>
        <dbReference type="ARBA" id="ARBA00022741"/>
    </source>
</evidence>
<dbReference type="Gene3D" id="3.30.200.20">
    <property type="entry name" value="Phosphorylase Kinase, domain 1"/>
    <property type="match status" value="1"/>
</dbReference>